<reference evidence="1" key="2">
    <citation type="submission" date="2020-08" db="EMBL/GenBank/DDBJ databases">
        <authorList>
            <person name="Chen M."/>
            <person name="Teng W."/>
            <person name="Zhao L."/>
            <person name="Hu C."/>
            <person name="Zhou Y."/>
            <person name="Han B."/>
            <person name="Song L."/>
            <person name="Shu W."/>
        </authorList>
    </citation>
    <scope>NUCLEOTIDE SEQUENCE</scope>
    <source>
        <strain evidence="1">FACHB-1277</strain>
    </source>
</reference>
<gene>
    <name evidence="1" type="ORF">H6F44_22105</name>
</gene>
<dbReference type="Proteomes" id="UP000631421">
    <property type="component" value="Unassembled WGS sequence"/>
</dbReference>
<dbReference type="RefSeq" id="WP_190353243.1">
    <property type="nucleotide sequence ID" value="NZ_JACJPY010000150.1"/>
</dbReference>
<reference evidence="1" key="1">
    <citation type="journal article" date="2015" name="ISME J.">
        <title>Draft Genome Sequence of Streptomyces incarnatus NRRL8089, which Produces the Nucleoside Antibiotic Sinefungin.</title>
        <authorList>
            <person name="Oshima K."/>
            <person name="Hattori M."/>
            <person name="Shimizu H."/>
            <person name="Fukuda K."/>
            <person name="Nemoto M."/>
            <person name="Inagaki K."/>
            <person name="Tamura T."/>
        </authorList>
    </citation>
    <scope>NUCLEOTIDE SEQUENCE</scope>
    <source>
        <strain evidence="1">FACHB-1277</strain>
    </source>
</reference>
<dbReference type="EMBL" id="JACJPY010000150">
    <property type="protein sequence ID" value="MBD2152785.1"/>
    <property type="molecule type" value="Genomic_DNA"/>
</dbReference>
<evidence type="ECO:0000313" key="2">
    <source>
        <dbReference type="Proteomes" id="UP000631421"/>
    </source>
</evidence>
<accession>A0A926UZ35</accession>
<sequence length="74" mass="8376">MNKTPSDQIQNPEDELLAEYHFDYQKAKPNRFAVAHKTQKLTVVLDEDVAQVFTTTESVNKVLRALIASMPKAT</sequence>
<keyword evidence="2" id="KW-1185">Reference proteome</keyword>
<dbReference type="AlphaFoldDB" id="A0A926UZ35"/>
<name>A0A926UZ35_9CYAN</name>
<evidence type="ECO:0000313" key="1">
    <source>
        <dbReference type="EMBL" id="MBD2152785.1"/>
    </source>
</evidence>
<proteinExistence type="predicted"/>
<comment type="caution">
    <text evidence="1">The sequence shown here is derived from an EMBL/GenBank/DDBJ whole genome shotgun (WGS) entry which is preliminary data.</text>
</comment>
<organism evidence="1 2">
    <name type="scientific">Pseudanabaena cinerea FACHB-1277</name>
    <dbReference type="NCBI Taxonomy" id="2949581"/>
    <lineage>
        <taxon>Bacteria</taxon>
        <taxon>Bacillati</taxon>
        <taxon>Cyanobacteriota</taxon>
        <taxon>Cyanophyceae</taxon>
        <taxon>Pseudanabaenales</taxon>
        <taxon>Pseudanabaenaceae</taxon>
        <taxon>Pseudanabaena</taxon>
        <taxon>Pseudanabaena cinerea</taxon>
    </lineage>
</organism>
<protein>
    <submittedName>
        <fullName evidence="1">Uncharacterized protein</fullName>
    </submittedName>
</protein>